<evidence type="ECO:0000259" key="1">
    <source>
        <dbReference type="Pfam" id="PF03372"/>
    </source>
</evidence>
<gene>
    <name evidence="2" type="ORF">ADL15_18855</name>
</gene>
<accession>A0A101JUN0</accession>
<keyword evidence="2" id="KW-0540">Nuclease</keyword>
<evidence type="ECO:0000313" key="2">
    <source>
        <dbReference type="EMBL" id="KUL32751.1"/>
    </source>
</evidence>
<dbReference type="Proteomes" id="UP000053244">
    <property type="component" value="Unassembled WGS sequence"/>
</dbReference>
<proteinExistence type="predicted"/>
<dbReference type="GO" id="GO:0016020">
    <property type="term" value="C:membrane"/>
    <property type="evidence" value="ECO:0007669"/>
    <property type="project" value="GOC"/>
</dbReference>
<dbReference type="GO" id="GO:0004519">
    <property type="term" value="F:endonuclease activity"/>
    <property type="evidence" value="ECO:0007669"/>
    <property type="project" value="UniProtKB-KW"/>
</dbReference>
<feature type="domain" description="Endonuclease/exonuclease/phosphatase" evidence="1">
    <location>
        <begin position="2"/>
        <end position="250"/>
    </location>
</feature>
<keyword evidence="2" id="KW-0255">Endonuclease</keyword>
<name>A0A101JUN0_9ACTN</name>
<dbReference type="AlphaFoldDB" id="A0A101JUN0"/>
<dbReference type="InterPro" id="IPR036691">
    <property type="entry name" value="Endo/exonu/phosph_ase_sf"/>
</dbReference>
<evidence type="ECO:0000313" key="3">
    <source>
        <dbReference type="Proteomes" id="UP000053244"/>
    </source>
</evidence>
<dbReference type="GO" id="GO:0006506">
    <property type="term" value="P:GPI anchor biosynthetic process"/>
    <property type="evidence" value="ECO:0007669"/>
    <property type="project" value="TreeGrafter"/>
</dbReference>
<dbReference type="EMBL" id="LLZH01000167">
    <property type="protein sequence ID" value="KUL32751.1"/>
    <property type="molecule type" value="Genomic_DNA"/>
</dbReference>
<keyword evidence="2" id="KW-0378">Hydrolase</keyword>
<dbReference type="InterPro" id="IPR005135">
    <property type="entry name" value="Endo/exonuclease/phosphatase"/>
</dbReference>
<dbReference type="RefSeq" id="WP_067693037.1">
    <property type="nucleotide sequence ID" value="NZ_LLZH01000167.1"/>
</dbReference>
<dbReference type="OrthoDB" id="9105374at2"/>
<dbReference type="Pfam" id="PF03372">
    <property type="entry name" value="Exo_endo_phos"/>
    <property type="match status" value="1"/>
</dbReference>
<sequence>MMTWNIKTGGVDRGQRIRLPAIAEVIAAEEPDVLTLQELRDFHRDDERRMTDLAGALGMTAHLARSGFGMPVAVLVREPLRITHTGSVTWRLHHAAAVVVVETGSGPLTVVSTHLDPFWPYRRMREARWLAARYVRSEHVVLAGDLNGLDPVGDHTEALASQHSMFRKRHLFPDGTVDSRALAAFGAAGLVDLWGTVGSGDPRTVPTTQGGGREFGGMRLDYVLATPAVAGKAHDMRVIRGGAAEHASDHYPVRVDLDL</sequence>
<dbReference type="SUPFAM" id="SSF56219">
    <property type="entry name" value="DNase I-like"/>
    <property type="match status" value="1"/>
</dbReference>
<reference evidence="2 3" key="1">
    <citation type="submission" date="2015-10" db="EMBL/GenBank/DDBJ databases">
        <authorList>
            <person name="Gilbert D.G."/>
        </authorList>
    </citation>
    <scope>NUCLEOTIDE SEQUENCE [LARGE SCALE GENOMIC DNA]</scope>
    <source>
        <strain evidence="2 3">NRRL B-16712</strain>
    </source>
</reference>
<dbReference type="InterPro" id="IPR051916">
    <property type="entry name" value="GPI-anchor_lipid_remodeler"/>
</dbReference>
<dbReference type="PANTHER" id="PTHR14859:SF0">
    <property type="entry name" value="ENDONUCLEASE_EXONUCLEASE_PHOSPHATASE FAMILY PROTEIN, EXPRESSED"/>
    <property type="match status" value="1"/>
</dbReference>
<keyword evidence="3" id="KW-1185">Reference proteome</keyword>
<comment type="caution">
    <text evidence="2">The sequence shown here is derived from an EMBL/GenBank/DDBJ whole genome shotgun (WGS) entry which is preliminary data.</text>
</comment>
<dbReference type="Gene3D" id="3.60.10.10">
    <property type="entry name" value="Endonuclease/exonuclease/phosphatase"/>
    <property type="match status" value="1"/>
</dbReference>
<organism evidence="2 3">
    <name type="scientific">Actinoplanes awajinensis subsp. mycoplanecinus</name>
    <dbReference type="NCBI Taxonomy" id="135947"/>
    <lineage>
        <taxon>Bacteria</taxon>
        <taxon>Bacillati</taxon>
        <taxon>Actinomycetota</taxon>
        <taxon>Actinomycetes</taxon>
        <taxon>Micromonosporales</taxon>
        <taxon>Micromonosporaceae</taxon>
        <taxon>Actinoplanes</taxon>
    </lineage>
</organism>
<protein>
    <submittedName>
        <fullName evidence="2">Endonuclease</fullName>
    </submittedName>
</protein>
<dbReference type="PANTHER" id="PTHR14859">
    <property type="entry name" value="CALCOFLUOR WHITE HYPERSENSITIVE PROTEIN PRECURSOR"/>
    <property type="match status" value="1"/>
</dbReference>